<proteinExistence type="predicted"/>
<dbReference type="Pfam" id="PF05919">
    <property type="entry name" value="Mitovir_RNA_pol"/>
    <property type="match status" value="1"/>
</dbReference>
<dbReference type="SUPFAM" id="SSF56672">
    <property type="entry name" value="DNA/RNA polymerases"/>
    <property type="match status" value="1"/>
</dbReference>
<evidence type="ECO:0000313" key="1">
    <source>
        <dbReference type="EMBL" id="RDY14278.1"/>
    </source>
</evidence>
<accession>A0A371IH01</accession>
<dbReference type="STRING" id="157652.A0A371IH01"/>
<keyword evidence="2" id="KW-1185">Reference proteome</keyword>
<gene>
    <name evidence="1" type="ORF">CR513_00694</name>
</gene>
<comment type="caution">
    <text evidence="1">The sequence shown here is derived from an EMBL/GenBank/DDBJ whole genome shotgun (WGS) entry which is preliminary data.</text>
</comment>
<reference evidence="1" key="1">
    <citation type="submission" date="2018-05" db="EMBL/GenBank/DDBJ databases">
        <title>Draft genome of Mucuna pruriens seed.</title>
        <authorList>
            <person name="Nnadi N.E."/>
            <person name="Vos R."/>
            <person name="Hasami M.H."/>
            <person name="Devisetty U.K."/>
            <person name="Aguiy J.C."/>
        </authorList>
    </citation>
    <scope>NUCLEOTIDE SEQUENCE [LARGE SCALE GENOMIC DNA]</scope>
    <source>
        <strain evidence="1">JCA_2017</strain>
    </source>
</reference>
<name>A0A371IH01_MUCPR</name>
<dbReference type="AlphaFoldDB" id="A0A371IH01"/>
<dbReference type="PANTHER" id="PTHR34456:SF9">
    <property type="entry name" value="MITOVIRUS RNA-DEPENDENT RNA POLYMERASE"/>
    <property type="match status" value="1"/>
</dbReference>
<dbReference type="Proteomes" id="UP000257109">
    <property type="component" value="Unassembled WGS sequence"/>
</dbReference>
<dbReference type="OrthoDB" id="1750590at2759"/>
<dbReference type="InterPro" id="IPR008686">
    <property type="entry name" value="RNA_pol_mitovir"/>
</dbReference>
<feature type="non-terminal residue" evidence="1">
    <location>
        <position position="237"/>
    </location>
</feature>
<dbReference type="EMBL" id="QJKJ01000100">
    <property type="protein sequence ID" value="RDY14278.1"/>
    <property type="molecule type" value="Genomic_DNA"/>
</dbReference>
<sequence>MQPSPLIIKQIKLQKIPLESGIHPLGYFDNKVFSIAPSSSLKAERDCSSWPLFTLSHHLVIWYCAQKVYPGQHFRKYAVLGDDVCIMDANVADASQQTLDRLGVEISVSKSLVSHSGAAEFAKRFRVKNITFYLSPVSIRNLLNSHHLPGTVSLLNTYGIKRFSTLARLHFSFMPLSGKLLQFSNKWKKSSVSFKRRNASTDSLNLKLALRPVPYPVHSAILPIQLPLSTLGKGLPE</sequence>
<dbReference type="PANTHER" id="PTHR34456">
    <property type="entry name" value="MITOVIRUS RNA-DEPENDENT RNA POLYMERASE"/>
    <property type="match status" value="1"/>
</dbReference>
<protein>
    <submittedName>
        <fullName evidence="1">Mitochondrial protein</fullName>
    </submittedName>
</protein>
<dbReference type="InterPro" id="IPR043502">
    <property type="entry name" value="DNA/RNA_pol_sf"/>
</dbReference>
<evidence type="ECO:0000313" key="2">
    <source>
        <dbReference type="Proteomes" id="UP000257109"/>
    </source>
</evidence>
<organism evidence="1 2">
    <name type="scientific">Mucuna pruriens</name>
    <name type="common">Velvet bean</name>
    <name type="synonym">Dolichos pruriens</name>
    <dbReference type="NCBI Taxonomy" id="157652"/>
    <lineage>
        <taxon>Eukaryota</taxon>
        <taxon>Viridiplantae</taxon>
        <taxon>Streptophyta</taxon>
        <taxon>Embryophyta</taxon>
        <taxon>Tracheophyta</taxon>
        <taxon>Spermatophyta</taxon>
        <taxon>Magnoliopsida</taxon>
        <taxon>eudicotyledons</taxon>
        <taxon>Gunneridae</taxon>
        <taxon>Pentapetalae</taxon>
        <taxon>rosids</taxon>
        <taxon>fabids</taxon>
        <taxon>Fabales</taxon>
        <taxon>Fabaceae</taxon>
        <taxon>Papilionoideae</taxon>
        <taxon>50 kb inversion clade</taxon>
        <taxon>NPAAA clade</taxon>
        <taxon>indigoferoid/millettioid clade</taxon>
        <taxon>Phaseoleae</taxon>
        <taxon>Mucuna</taxon>
    </lineage>
</organism>